<reference evidence="1 2" key="1">
    <citation type="submission" date="2018-03" db="EMBL/GenBank/DDBJ databases">
        <title>Draft Genome Sequences of the Obligatory Marine Myxobacteria Enhygromyxa salina SWB005.</title>
        <authorList>
            <person name="Poehlein A."/>
            <person name="Moghaddam J.A."/>
            <person name="Harms H."/>
            <person name="Alanjari M."/>
            <person name="Koenig G.M."/>
            <person name="Daniel R."/>
            <person name="Schaeberle T.F."/>
        </authorList>
    </citation>
    <scope>NUCLEOTIDE SEQUENCE [LARGE SCALE GENOMIC DNA]</scope>
    <source>
        <strain evidence="1 2">SWB005</strain>
    </source>
</reference>
<protein>
    <submittedName>
        <fullName evidence="1">Uncharacterized protein</fullName>
    </submittedName>
</protein>
<keyword evidence="2" id="KW-1185">Reference proteome</keyword>
<dbReference type="OrthoDB" id="7768239at2"/>
<dbReference type="AlphaFoldDB" id="A0A2S9XK93"/>
<accession>A0A2S9XK93</accession>
<sequence>MKSTSLPFVVARQAVSATAWIAGKPQAPDKPLTEQLDDWDSAAKLPVHTELRIEPSRLRAETGLEWGSRLRLCSGWHCEATRTREVLHTHDVVLDESAAQELVVTPSFSLLGPSLARSVRLESRLVLVEAGPGSSRIAAKIPGSILWAFEQELVLEGQKSRFPMEWADFRSSVYSDDAAWALDWDPQELECSTLGGVKLLLNQSHRVTAPLLRESPPSDAAKLLWDTIHFDIARQLVEGALTNDDFVENSGHYGEGTLGATVRRMIEVHFPYHNITTLRALVVRSRTQFETLLQASLRMYGSK</sequence>
<name>A0A2S9XK93_9BACT</name>
<dbReference type="RefSeq" id="WP_106393759.1">
    <property type="nucleotide sequence ID" value="NZ_PVNK01000192.1"/>
</dbReference>
<evidence type="ECO:0000313" key="1">
    <source>
        <dbReference type="EMBL" id="PRP93150.1"/>
    </source>
</evidence>
<dbReference type="EMBL" id="PVNK01000192">
    <property type="protein sequence ID" value="PRP93150.1"/>
    <property type="molecule type" value="Genomic_DNA"/>
</dbReference>
<organism evidence="1 2">
    <name type="scientific">Enhygromyxa salina</name>
    <dbReference type="NCBI Taxonomy" id="215803"/>
    <lineage>
        <taxon>Bacteria</taxon>
        <taxon>Pseudomonadati</taxon>
        <taxon>Myxococcota</taxon>
        <taxon>Polyangia</taxon>
        <taxon>Nannocystales</taxon>
        <taxon>Nannocystaceae</taxon>
        <taxon>Enhygromyxa</taxon>
    </lineage>
</organism>
<gene>
    <name evidence="1" type="ORF">ENSA5_44890</name>
</gene>
<dbReference type="Proteomes" id="UP000237968">
    <property type="component" value="Unassembled WGS sequence"/>
</dbReference>
<comment type="caution">
    <text evidence="1">The sequence shown here is derived from an EMBL/GenBank/DDBJ whole genome shotgun (WGS) entry which is preliminary data.</text>
</comment>
<evidence type="ECO:0000313" key="2">
    <source>
        <dbReference type="Proteomes" id="UP000237968"/>
    </source>
</evidence>
<proteinExistence type="predicted"/>